<dbReference type="PRINTS" id="PR00344">
    <property type="entry name" value="BCTRLSENSOR"/>
</dbReference>
<dbReference type="Gene3D" id="3.30.565.10">
    <property type="entry name" value="Histidine kinase-like ATPase, C-terminal domain"/>
    <property type="match status" value="1"/>
</dbReference>
<evidence type="ECO:0000313" key="12">
    <source>
        <dbReference type="EMBL" id="QPJ64818.1"/>
    </source>
</evidence>
<dbReference type="Pfam" id="PF13426">
    <property type="entry name" value="PAS_9"/>
    <property type="match status" value="2"/>
</dbReference>
<keyword evidence="8" id="KW-0812">Transmembrane</keyword>
<protein>
    <recommendedName>
        <fullName evidence="2">histidine kinase</fullName>
        <ecNumber evidence="2">2.7.13.3</ecNumber>
    </recommendedName>
</protein>
<feature type="modified residue" description="4-aspartylphosphate" evidence="6">
    <location>
        <position position="963"/>
    </location>
</feature>
<evidence type="ECO:0000256" key="2">
    <source>
        <dbReference type="ARBA" id="ARBA00012438"/>
    </source>
</evidence>
<dbReference type="SUPFAM" id="SSF55785">
    <property type="entry name" value="PYP-like sensor domain (PAS domain)"/>
    <property type="match status" value="2"/>
</dbReference>
<feature type="transmembrane region" description="Helical" evidence="8">
    <location>
        <begin position="20"/>
        <end position="39"/>
    </location>
</feature>
<keyword evidence="4" id="KW-0808">Transferase</keyword>
<gene>
    <name evidence="12" type="ORF">G3M78_05225</name>
</gene>
<dbReference type="CDD" id="cd18773">
    <property type="entry name" value="PDC1_HK_sensor"/>
    <property type="match status" value="1"/>
</dbReference>
<dbReference type="InterPro" id="IPR036097">
    <property type="entry name" value="HisK_dim/P_sf"/>
</dbReference>
<dbReference type="GO" id="GO:0009927">
    <property type="term" value="F:histidine phosphotransfer kinase activity"/>
    <property type="evidence" value="ECO:0007669"/>
    <property type="project" value="TreeGrafter"/>
</dbReference>
<dbReference type="InterPro" id="IPR004358">
    <property type="entry name" value="Sig_transdc_His_kin-like_C"/>
</dbReference>
<dbReference type="PANTHER" id="PTHR43047:SF72">
    <property type="entry name" value="OSMOSENSING HISTIDINE PROTEIN KINASE SLN1"/>
    <property type="match status" value="1"/>
</dbReference>
<evidence type="ECO:0000256" key="8">
    <source>
        <dbReference type="SAM" id="Phobius"/>
    </source>
</evidence>
<dbReference type="Gene3D" id="3.40.50.2300">
    <property type="match status" value="1"/>
</dbReference>
<dbReference type="PROSITE" id="PS50109">
    <property type="entry name" value="HIS_KIN"/>
    <property type="match status" value="1"/>
</dbReference>
<dbReference type="Pfam" id="PF02518">
    <property type="entry name" value="HATPase_c"/>
    <property type="match status" value="1"/>
</dbReference>
<organism evidence="12 13">
    <name type="scientific">Candidatus Nitrohelix vancouverensis</name>
    <dbReference type="NCBI Taxonomy" id="2705534"/>
    <lineage>
        <taxon>Bacteria</taxon>
        <taxon>Pseudomonadati</taxon>
        <taxon>Nitrospinota/Tectimicrobiota group</taxon>
        <taxon>Nitrospinota</taxon>
        <taxon>Nitrospinia</taxon>
        <taxon>Nitrospinales</taxon>
        <taxon>Nitrospinaceae</taxon>
        <taxon>Candidatus Nitrohelix</taxon>
    </lineage>
</organism>
<dbReference type="InterPro" id="IPR001789">
    <property type="entry name" value="Sig_transdc_resp-reg_receiver"/>
</dbReference>
<dbReference type="Gene3D" id="1.10.287.130">
    <property type="match status" value="1"/>
</dbReference>
<dbReference type="Pfam" id="PF00072">
    <property type="entry name" value="Response_reg"/>
    <property type="match status" value="1"/>
</dbReference>
<dbReference type="PANTHER" id="PTHR43047">
    <property type="entry name" value="TWO-COMPONENT HISTIDINE PROTEIN KINASE"/>
    <property type="match status" value="1"/>
</dbReference>
<feature type="domain" description="Histidine kinase" evidence="9">
    <location>
        <begin position="668"/>
        <end position="888"/>
    </location>
</feature>
<evidence type="ECO:0000256" key="3">
    <source>
        <dbReference type="ARBA" id="ARBA00022553"/>
    </source>
</evidence>
<dbReference type="SUPFAM" id="SSF47384">
    <property type="entry name" value="Homodimeric domain of signal transducing histidine kinase"/>
    <property type="match status" value="1"/>
</dbReference>
<dbReference type="InterPro" id="IPR003594">
    <property type="entry name" value="HATPase_dom"/>
</dbReference>
<dbReference type="InterPro" id="IPR036890">
    <property type="entry name" value="HATPase_C_sf"/>
</dbReference>
<dbReference type="SMART" id="SM00387">
    <property type="entry name" value="HATPase_c"/>
    <property type="match status" value="1"/>
</dbReference>
<proteinExistence type="predicted"/>
<dbReference type="InterPro" id="IPR003661">
    <property type="entry name" value="HisK_dim/P_dom"/>
</dbReference>
<dbReference type="PROSITE" id="PS50110">
    <property type="entry name" value="RESPONSE_REGULATORY"/>
    <property type="match status" value="1"/>
</dbReference>
<evidence type="ECO:0000256" key="1">
    <source>
        <dbReference type="ARBA" id="ARBA00000085"/>
    </source>
</evidence>
<dbReference type="PROSITE" id="PS50112">
    <property type="entry name" value="PAS"/>
    <property type="match status" value="2"/>
</dbReference>
<dbReference type="CDD" id="cd00082">
    <property type="entry name" value="HisKA"/>
    <property type="match status" value="1"/>
</dbReference>
<dbReference type="GO" id="GO:0005886">
    <property type="term" value="C:plasma membrane"/>
    <property type="evidence" value="ECO:0007669"/>
    <property type="project" value="TreeGrafter"/>
</dbReference>
<dbReference type="Gene3D" id="3.30.450.20">
    <property type="entry name" value="PAS domain"/>
    <property type="match status" value="2"/>
</dbReference>
<dbReference type="Pfam" id="PF00512">
    <property type="entry name" value="HisKA"/>
    <property type="match status" value="1"/>
</dbReference>
<dbReference type="EC" id="2.7.13.3" evidence="2"/>
<name>A0A7T0G307_9BACT</name>
<keyword evidence="8" id="KW-0472">Membrane</keyword>
<dbReference type="InterPro" id="IPR000014">
    <property type="entry name" value="PAS"/>
</dbReference>
<evidence type="ECO:0000313" key="13">
    <source>
        <dbReference type="Proteomes" id="UP000594464"/>
    </source>
</evidence>
<dbReference type="AlphaFoldDB" id="A0A7T0G307"/>
<feature type="domain" description="Response regulatory" evidence="10">
    <location>
        <begin position="913"/>
        <end position="1030"/>
    </location>
</feature>
<evidence type="ECO:0000259" key="11">
    <source>
        <dbReference type="PROSITE" id="PS50112"/>
    </source>
</evidence>
<dbReference type="InterPro" id="IPR035965">
    <property type="entry name" value="PAS-like_dom_sf"/>
</dbReference>
<dbReference type="SMART" id="SM00448">
    <property type="entry name" value="REC"/>
    <property type="match status" value="1"/>
</dbReference>
<dbReference type="KEGG" id="nva:G3M78_05225"/>
<evidence type="ECO:0000256" key="7">
    <source>
        <dbReference type="SAM" id="Coils"/>
    </source>
</evidence>
<sequence>MTKRIKTIDKKFLEMTFVKYAITALTIMALIISSGFYVLNSVQNHLKNNITENLSLSLNTTLEVFEIWVKEKKGVAYFLMNEDQTQKNILSILEKTQDNDFEKNDLLALEEAIALKNHLAPIVESMDFVGYVLFNTSGRQVAALLDSAVGENNLMGYSDFFSRSLKGEVCLSLPFISEINLVGEDGKLRPGMPTMFISYPVKNLHDEIIGVMAFRLKPETEFSKIFMGARTGSTGEAYAFSKDGRMLSDTRFLDHLRAIGIIPNELWSHSLLAVNIRNPGGNLVEGFTPETPPDQWPLTFMAAEATQGNSGVNVEGYNDYRGVPVVGAWTWLPEYDMGFTKEIDLKEAYSAVNMLQALFYDVLIGLCLLTAISVWSFWKRKRADINLSISNKYYKAVIKSSIDPIIFTDMKGVILSFNPSAERVFKFSASEIIGKDISHIISDSDNQQDNSSTHASVFNQIFAKVRDKSDPHLWGVSKNKERFPIEIRASKVKIDAGAIICCIISDISDIVESRQKNLEITNQLEILLNSIAEGVCRLDMNGKVYFMNPSASKILGFQETEAIGQDFFSLVQPIGRNGRSFIKSREHLAQIIREGNLYESVEDEFHKNTGEIFDAEFTLAPIKRDDETLGCVLTFKDIGVRKKREALMIKLKEEAEQASKAKSEFLSRMSHELRTPMNAILGFAQLTYNNPNQSLTPDQKENIMEICKAGERLLFLINEVLELSEIDKGDISLSMEPVCVSSLLNDVADVMKQVAVKNSIELINEVSMGQSVFAYADRIRLKQVLMNLLSNGIKYTPAGGKVWLRCEVNSETTIRISVKDTGVGIPEELQSRLFQPFDRLNADNGDVEGTGIGLTLCKRLTELMKGSICFENCSEGGSCFSVELQKAEATDLNDPTPENVDEALIENSGESKKIIYIEDNPANHRLMEKLFSGKKGFDLLTAHEGGIGIDLAMATLPDLILMDINLPGMDGYSTLRTLKRLSETKNIPVIALSAKASEKDIERALLAGFNHFVPKPIDIDKLFDLIESELRSI</sequence>
<dbReference type="SMART" id="SM00091">
    <property type="entry name" value="PAS"/>
    <property type="match status" value="2"/>
</dbReference>
<evidence type="ECO:0000256" key="4">
    <source>
        <dbReference type="ARBA" id="ARBA00022679"/>
    </source>
</evidence>
<evidence type="ECO:0000259" key="9">
    <source>
        <dbReference type="PROSITE" id="PS50109"/>
    </source>
</evidence>
<feature type="domain" description="PAS" evidence="11">
    <location>
        <begin position="520"/>
        <end position="573"/>
    </location>
</feature>
<dbReference type="InterPro" id="IPR005467">
    <property type="entry name" value="His_kinase_dom"/>
</dbReference>
<dbReference type="SUPFAM" id="SSF55874">
    <property type="entry name" value="ATPase domain of HSP90 chaperone/DNA topoisomerase II/histidine kinase"/>
    <property type="match status" value="1"/>
</dbReference>
<feature type="domain" description="PAS" evidence="11">
    <location>
        <begin position="390"/>
        <end position="460"/>
    </location>
</feature>
<accession>A0A7T0G307</accession>
<keyword evidence="5" id="KW-0418">Kinase</keyword>
<reference evidence="13" key="1">
    <citation type="submission" date="2020-02" db="EMBL/GenBank/DDBJ databases">
        <title>Genomic and physiological characterization of two novel Nitrospinaceae genera.</title>
        <authorList>
            <person name="Mueller A.J."/>
            <person name="Jung M.-Y."/>
            <person name="Strachan C.R."/>
            <person name="Herbold C.W."/>
            <person name="Kirkegaard R.H."/>
            <person name="Daims H."/>
        </authorList>
    </citation>
    <scope>NUCLEOTIDE SEQUENCE [LARGE SCALE GENOMIC DNA]</scope>
</reference>
<evidence type="ECO:0000256" key="6">
    <source>
        <dbReference type="PROSITE-ProRule" id="PRU00169"/>
    </source>
</evidence>
<feature type="coiled-coil region" evidence="7">
    <location>
        <begin position="641"/>
        <end position="668"/>
    </location>
</feature>
<dbReference type="InterPro" id="IPR011006">
    <property type="entry name" value="CheY-like_superfamily"/>
</dbReference>
<keyword evidence="3 6" id="KW-0597">Phosphoprotein</keyword>
<dbReference type="SMART" id="SM00388">
    <property type="entry name" value="HisKA"/>
    <property type="match status" value="1"/>
</dbReference>
<dbReference type="EMBL" id="CP048620">
    <property type="protein sequence ID" value="QPJ64818.1"/>
    <property type="molecule type" value="Genomic_DNA"/>
</dbReference>
<dbReference type="GO" id="GO:0000155">
    <property type="term" value="F:phosphorelay sensor kinase activity"/>
    <property type="evidence" value="ECO:0007669"/>
    <property type="project" value="InterPro"/>
</dbReference>
<dbReference type="NCBIfam" id="TIGR00229">
    <property type="entry name" value="sensory_box"/>
    <property type="match status" value="2"/>
</dbReference>
<dbReference type="Proteomes" id="UP000594464">
    <property type="component" value="Chromosome"/>
</dbReference>
<dbReference type="SUPFAM" id="SSF52172">
    <property type="entry name" value="CheY-like"/>
    <property type="match status" value="1"/>
</dbReference>
<keyword evidence="7" id="KW-0175">Coiled coil</keyword>
<evidence type="ECO:0000259" key="10">
    <source>
        <dbReference type="PROSITE" id="PS50110"/>
    </source>
</evidence>
<dbReference type="CDD" id="cd00130">
    <property type="entry name" value="PAS"/>
    <property type="match status" value="2"/>
</dbReference>
<keyword evidence="8" id="KW-1133">Transmembrane helix</keyword>
<evidence type="ECO:0000256" key="5">
    <source>
        <dbReference type="ARBA" id="ARBA00022777"/>
    </source>
</evidence>
<comment type="catalytic activity">
    <reaction evidence="1">
        <text>ATP + protein L-histidine = ADP + protein N-phospho-L-histidine.</text>
        <dbReference type="EC" id="2.7.13.3"/>
    </reaction>
</comment>